<dbReference type="Pfam" id="PF06439">
    <property type="entry name" value="3keto-disac_hyd"/>
    <property type="match status" value="1"/>
</dbReference>
<dbReference type="GO" id="GO:0000272">
    <property type="term" value="P:polysaccharide catabolic process"/>
    <property type="evidence" value="ECO:0007669"/>
    <property type="project" value="UniProtKB-KW"/>
</dbReference>
<keyword evidence="7" id="KW-1185">Reference proteome</keyword>
<dbReference type="EMBL" id="FMZM01000001">
    <property type="protein sequence ID" value="SDC13450.1"/>
    <property type="molecule type" value="Genomic_DNA"/>
</dbReference>
<dbReference type="AlphaFoldDB" id="A0A1G6J3Z0"/>
<keyword evidence="5" id="KW-0624">Polysaccharide degradation</keyword>
<name>A0A1G6J3Z0_9ACTN</name>
<protein>
    <recommendedName>
        <fullName evidence="2">alpha-L-rhamnosidase</fullName>
        <ecNumber evidence="2">3.2.1.40</ecNumber>
    </recommendedName>
</protein>
<sequence length="1222" mass="130904">MLQPPSQAATPPHHSHPARRIAASSVALALGVTLCAAATATPAHAADGTAPSAPTRLTVEDQAHPLEVDGTPRFGWLPQDVDGNEVQTAYEIEVRGDDDQVVWDSGKVDSGQQAYVDYDGADLDPGTAYDWTVRTWDRGGQVSPWAPEATFESGLEDGDWGGAQWIRRQPGSLTGALQVQDGQGRHTGAGITVAKAGRDWTDYTLDVDITPRRNSAGIVLRAPDAANGYMVALVPGTGVRHHLLQGGTLPNTSGARVTFPATVAVDATYHLTVRVVGDTITYLLDGTELGQVTRTNWATGTVGFRTASGETADYDNLVVTGPDDETLFSEDFSGDLAKWERSAGQEPDEFTFARKQVTLPAGTITRARSWFAADDTYELWVNGTRADRGSNLGYQGSATLQAEQYYQTADLTGLLRPGRQTVFGVVSRWSGSGQGRAAGTPGLLGRVVVEYADGSEYVVTTDGTWRTRPGDFVGVGTRNGEGLYITHQDARLTVAAGAWKRPGYDDSTWGAPIVIGEHPVANTFNHLSGRQTRVTETVVRPERILIAQDGTPVADFGKVIPARPAVHFEDGLAGRTIPVRASFLLEENGRVSTSGVATQGTDMRFLYTQVDGEQDFQAFDHLAYRYLEIPGADEDITVDDVSATVLHTRLPGEAATFESDDPTLNAVWDLMDRSLVYSVQDTFVDTPTREQGQFLLDTANISYGLMATQNERVATRVAMREFLASQERYWSGAEVDKGRYNAVYPNGDGKRDIPDFTALVPDWVWRYYQETGDRDLLAEAYPAMAETAGYVRRHVATTGATQGLVTELTGGSGQYLYGIVDWPASGRFDYDMTATARTTVNALGVNVLRTAALMAKELGEPGAEAYDADADAIAERMNAVLRQPDGSYHDGIRADGTPSPHAGQHATSYAIAFGIAPEADRPGLAKQIGAMGMKQGPMTSHWLLKALGDGGAERELRGLLTNADDLGWAKTLKDGGTFTPEAWVAEGSANSLSHGWGSQAIVDIQQDVLGVDLTRAGASDVALRIPDTGLTHAAGTRPTQRGPVSTDWTRRGSDVTLTAGLPVNVEGVVSLPAVAGRTYAVRGPKGATATPLETVDGQQRWAVGSGTWTFTNVRATPPTPPNPPSTGRVSSATKLTAERRKNRVLLVARVRAEDGARVKGGKVVFRSGEGRLGAGTVNAQGRAGIWVPRQVRPGRIAVRALFKGTKGVKPSRSARVIVRVRR</sequence>
<dbReference type="Pfam" id="PF17390">
    <property type="entry name" value="Bac_rhamnosid_C"/>
    <property type="match status" value="1"/>
</dbReference>
<organism evidence="6 7">
    <name type="scientific">Nocardioides lianchengensis</name>
    <dbReference type="NCBI Taxonomy" id="1045774"/>
    <lineage>
        <taxon>Bacteria</taxon>
        <taxon>Bacillati</taxon>
        <taxon>Actinomycetota</taxon>
        <taxon>Actinomycetes</taxon>
        <taxon>Propionibacteriales</taxon>
        <taxon>Nocardioidaceae</taxon>
        <taxon>Nocardioides</taxon>
    </lineage>
</organism>
<dbReference type="InterPro" id="IPR013783">
    <property type="entry name" value="Ig-like_fold"/>
</dbReference>
<dbReference type="InterPro" id="IPR013737">
    <property type="entry name" value="Bac_rhamnosid_N"/>
</dbReference>
<evidence type="ECO:0000256" key="5">
    <source>
        <dbReference type="ARBA" id="ARBA00023326"/>
    </source>
</evidence>
<evidence type="ECO:0000256" key="4">
    <source>
        <dbReference type="ARBA" id="ARBA00023295"/>
    </source>
</evidence>
<dbReference type="InterPro" id="IPR016007">
    <property type="entry name" value="Alpha_rhamnosid"/>
</dbReference>
<dbReference type="PANTHER" id="PTHR33307">
    <property type="entry name" value="ALPHA-RHAMNOSIDASE (EUROFUNG)"/>
    <property type="match status" value="1"/>
</dbReference>
<dbReference type="InterPro" id="IPR003961">
    <property type="entry name" value="FN3_dom"/>
</dbReference>
<accession>A0A1G6J3Z0</accession>
<dbReference type="InterPro" id="IPR035398">
    <property type="entry name" value="Bac_rhamnosid_C"/>
</dbReference>
<dbReference type="Pfam" id="PF25788">
    <property type="entry name" value="Ig_Rha78A_N"/>
    <property type="match status" value="1"/>
</dbReference>
<dbReference type="RefSeq" id="WP_139175375.1">
    <property type="nucleotide sequence ID" value="NZ_FMZM01000001.1"/>
</dbReference>
<dbReference type="Gene3D" id="2.60.120.560">
    <property type="entry name" value="Exo-inulinase, domain 1"/>
    <property type="match status" value="1"/>
</dbReference>
<evidence type="ECO:0000256" key="2">
    <source>
        <dbReference type="ARBA" id="ARBA00012652"/>
    </source>
</evidence>
<proteinExistence type="predicted"/>
<dbReference type="Gene3D" id="1.50.10.10">
    <property type="match status" value="1"/>
</dbReference>
<dbReference type="InterPro" id="IPR012341">
    <property type="entry name" value="6hp_glycosidase-like_sf"/>
</dbReference>
<dbReference type="SUPFAM" id="SSF48208">
    <property type="entry name" value="Six-hairpin glycosidases"/>
    <property type="match status" value="1"/>
</dbReference>
<dbReference type="Pfam" id="PF08531">
    <property type="entry name" value="Bac_rhamnosid_N"/>
    <property type="match status" value="1"/>
</dbReference>
<comment type="catalytic activity">
    <reaction evidence="1">
        <text>Hydrolysis of terminal non-reducing alpha-L-rhamnose residues in alpha-L-rhamnosides.</text>
        <dbReference type="EC" id="3.2.1.40"/>
    </reaction>
</comment>
<keyword evidence="4" id="KW-0326">Glycosidase</keyword>
<dbReference type="InterPro" id="IPR008928">
    <property type="entry name" value="6-hairpin_glycosidase_sf"/>
</dbReference>
<gene>
    <name evidence="6" type="ORF">SAMN05421872_101365</name>
</gene>
<evidence type="ECO:0000313" key="7">
    <source>
        <dbReference type="Proteomes" id="UP000199034"/>
    </source>
</evidence>
<dbReference type="InterPro" id="IPR036116">
    <property type="entry name" value="FN3_sf"/>
</dbReference>
<dbReference type="PANTHER" id="PTHR33307:SF6">
    <property type="entry name" value="ALPHA-RHAMNOSIDASE (EUROFUNG)-RELATED"/>
    <property type="match status" value="1"/>
</dbReference>
<dbReference type="STRING" id="1045774.SAMN05421872_101365"/>
<dbReference type="CDD" id="cd00063">
    <property type="entry name" value="FN3"/>
    <property type="match status" value="1"/>
</dbReference>
<dbReference type="PROSITE" id="PS50853">
    <property type="entry name" value="FN3"/>
    <property type="match status" value="1"/>
</dbReference>
<evidence type="ECO:0000313" key="6">
    <source>
        <dbReference type="EMBL" id="SDC13450.1"/>
    </source>
</evidence>
<dbReference type="InterPro" id="IPR010496">
    <property type="entry name" value="AL/BT2_dom"/>
</dbReference>
<dbReference type="OrthoDB" id="9761045at2"/>
<dbReference type="Proteomes" id="UP000199034">
    <property type="component" value="Unassembled WGS sequence"/>
</dbReference>
<reference evidence="6 7" key="1">
    <citation type="submission" date="2016-10" db="EMBL/GenBank/DDBJ databases">
        <authorList>
            <person name="de Groot N.N."/>
        </authorList>
    </citation>
    <scope>NUCLEOTIDE SEQUENCE [LARGE SCALE GENOMIC DNA]</scope>
    <source>
        <strain evidence="6 7">CGMCC 4.6858</strain>
    </source>
</reference>
<dbReference type="EC" id="3.2.1.40" evidence="2"/>
<dbReference type="GO" id="GO:0030596">
    <property type="term" value="F:alpha-L-rhamnosidase activity"/>
    <property type="evidence" value="ECO:0007669"/>
    <property type="project" value="UniProtKB-EC"/>
</dbReference>
<keyword evidence="5" id="KW-0119">Carbohydrate metabolism</keyword>
<evidence type="ECO:0000256" key="1">
    <source>
        <dbReference type="ARBA" id="ARBA00001445"/>
    </source>
</evidence>
<dbReference type="Pfam" id="PF17389">
    <property type="entry name" value="Bac_rhamnosid6H"/>
    <property type="match status" value="1"/>
</dbReference>
<dbReference type="InterPro" id="IPR035396">
    <property type="entry name" value="Bac_rhamnosid6H"/>
</dbReference>
<evidence type="ECO:0000256" key="3">
    <source>
        <dbReference type="ARBA" id="ARBA00022801"/>
    </source>
</evidence>
<dbReference type="Gene3D" id="2.60.120.260">
    <property type="entry name" value="Galactose-binding domain-like"/>
    <property type="match status" value="2"/>
</dbReference>
<dbReference type="SUPFAM" id="SSF49265">
    <property type="entry name" value="Fibronectin type III"/>
    <property type="match status" value="1"/>
</dbReference>
<dbReference type="Gene3D" id="2.60.420.10">
    <property type="entry name" value="Maltose phosphorylase, domain 3"/>
    <property type="match status" value="1"/>
</dbReference>
<keyword evidence="3" id="KW-0378">Hydrolase</keyword>
<dbReference type="Gene3D" id="2.60.40.10">
    <property type="entry name" value="Immunoglobulins"/>
    <property type="match status" value="1"/>
</dbReference>